<dbReference type="SUPFAM" id="SSF56935">
    <property type="entry name" value="Porins"/>
    <property type="match status" value="1"/>
</dbReference>
<organism evidence="2 3">
    <name type="scientific">Capnocytophaga ochracea</name>
    <dbReference type="NCBI Taxonomy" id="1018"/>
    <lineage>
        <taxon>Bacteria</taxon>
        <taxon>Pseudomonadati</taxon>
        <taxon>Bacteroidota</taxon>
        <taxon>Flavobacteriia</taxon>
        <taxon>Flavobacteriales</taxon>
        <taxon>Flavobacteriaceae</taxon>
        <taxon>Capnocytophaga</taxon>
    </lineage>
</organism>
<evidence type="ECO:0008006" key="4">
    <source>
        <dbReference type="Google" id="ProtNLM"/>
    </source>
</evidence>
<name>A0A2X2RKW3_CAPOC</name>
<keyword evidence="1" id="KW-0732">Signal</keyword>
<sequence length="400" mass="46229">MKKILLAISLLVGGVATAQQDLQDQINQLRAEIDQLKATAPAPLPMSQDEEENPIHKKFNMYFNFQSSFDLEKVKDQDMTAQFKARQLRLEVRGDITDRIFYRFRHRLNKSNAATSLDNLAKATDMLYAGFRLDNKWTLTAGKMCQAWGGFEFDLNPMNIYEYSDFVDHMDNFMLGAMITYAPNKNHEFNFQITDVRNDSFEKLYAGSSFEASKSPLTYIFNWNGSFFDNKLQTRWGAGIQQEAKNIANSMVMLGTKLNLPKFQVFFDYMMAYENLDRLQYASVYTTTVVAVPAYLEDTSYNSFVVKAEYQPIPQLNIFAQGMYEMADVKNSSLPSGAYDSNYRSYGYYAGVEYLPFEKQDLRFFLAYIGRAYDYEHQPLSPMLDKNRVSIGLMYRIKAF</sequence>
<reference evidence="2 3" key="1">
    <citation type="submission" date="2018-06" db="EMBL/GenBank/DDBJ databases">
        <authorList>
            <consortium name="Pathogen Informatics"/>
            <person name="Doyle S."/>
        </authorList>
    </citation>
    <scope>NUCLEOTIDE SEQUENCE [LARGE SCALE GENOMIC DNA]</scope>
    <source>
        <strain evidence="2 3">NCTC11546</strain>
    </source>
</reference>
<evidence type="ECO:0000313" key="2">
    <source>
        <dbReference type="EMBL" id="SQA77323.1"/>
    </source>
</evidence>
<dbReference type="RefSeq" id="WP_128090859.1">
    <property type="nucleotide sequence ID" value="NZ_UARG01000017.1"/>
</dbReference>
<protein>
    <recommendedName>
        <fullName evidence="4">Phosphate-selective porin O and P</fullName>
    </recommendedName>
</protein>
<accession>A0A2X2RKW3</accession>
<proteinExistence type="predicted"/>
<dbReference type="Proteomes" id="UP000249891">
    <property type="component" value="Unassembled WGS sequence"/>
</dbReference>
<dbReference type="InterPro" id="IPR010870">
    <property type="entry name" value="Porin_O/P"/>
</dbReference>
<evidence type="ECO:0000256" key="1">
    <source>
        <dbReference type="SAM" id="SignalP"/>
    </source>
</evidence>
<dbReference type="EMBL" id="UARG01000017">
    <property type="protein sequence ID" value="SQA77323.1"/>
    <property type="molecule type" value="Genomic_DNA"/>
</dbReference>
<dbReference type="Pfam" id="PF07396">
    <property type="entry name" value="Porin_O_P"/>
    <property type="match status" value="1"/>
</dbReference>
<dbReference type="AlphaFoldDB" id="A0A2X2RKW3"/>
<evidence type="ECO:0000313" key="3">
    <source>
        <dbReference type="Proteomes" id="UP000249891"/>
    </source>
</evidence>
<feature type="signal peptide" evidence="1">
    <location>
        <begin position="1"/>
        <end position="18"/>
    </location>
</feature>
<feature type="chain" id="PRO_5016127578" description="Phosphate-selective porin O and P" evidence="1">
    <location>
        <begin position="19"/>
        <end position="400"/>
    </location>
</feature>
<gene>
    <name evidence="2" type="ORF">NCTC11546_00525</name>
</gene>